<dbReference type="EMBL" id="BLAL01000156">
    <property type="protein sequence ID" value="GES85780.1"/>
    <property type="molecule type" value="Genomic_DNA"/>
</dbReference>
<accession>A0A2Z6RKY1</accession>
<gene>
    <name evidence="3" type="ORF">RCL2_001288200</name>
    <name evidence="2" type="ORF">RclHR1_04910007</name>
</gene>
<dbReference type="Proteomes" id="UP000247702">
    <property type="component" value="Unassembled WGS sequence"/>
</dbReference>
<organism evidence="2 4">
    <name type="scientific">Rhizophagus clarus</name>
    <dbReference type="NCBI Taxonomy" id="94130"/>
    <lineage>
        <taxon>Eukaryota</taxon>
        <taxon>Fungi</taxon>
        <taxon>Fungi incertae sedis</taxon>
        <taxon>Mucoromycota</taxon>
        <taxon>Glomeromycotina</taxon>
        <taxon>Glomeromycetes</taxon>
        <taxon>Glomerales</taxon>
        <taxon>Glomeraceae</taxon>
        <taxon>Rhizophagus</taxon>
    </lineage>
</organism>
<reference evidence="3" key="2">
    <citation type="submission" date="2019-10" db="EMBL/GenBank/DDBJ databases">
        <title>Conservation and host-specific expression of non-tandemly repeated heterogenous ribosome RNA gene in arbuscular mycorrhizal fungi.</title>
        <authorList>
            <person name="Maeda T."/>
            <person name="Kobayashi Y."/>
            <person name="Nakagawa T."/>
            <person name="Ezawa T."/>
            <person name="Yamaguchi K."/>
            <person name="Bino T."/>
            <person name="Nishimoto Y."/>
            <person name="Shigenobu S."/>
            <person name="Kawaguchi M."/>
        </authorList>
    </citation>
    <scope>NUCLEOTIDE SEQUENCE</scope>
    <source>
        <strain evidence="3">HR1</strain>
    </source>
</reference>
<proteinExistence type="predicted"/>
<dbReference type="Proteomes" id="UP000615446">
    <property type="component" value="Unassembled WGS sequence"/>
</dbReference>
<evidence type="ECO:0000313" key="4">
    <source>
        <dbReference type="Proteomes" id="UP000247702"/>
    </source>
</evidence>
<comment type="caution">
    <text evidence="2">The sequence shown here is derived from an EMBL/GenBank/DDBJ whole genome shotgun (WGS) entry which is preliminary data.</text>
</comment>
<dbReference type="AlphaFoldDB" id="A0A2Z6RKY1"/>
<keyword evidence="1" id="KW-1133">Transmembrane helix</keyword>
<feature type="transmembrane region" description="Helical" evidence="1">
    <location>
        <begin position="101"/>
        <end position="122"/>
    </location>
</feature>
<reference evidence="2 4" key="1">
    <citation type="submission" date="2017-11" db="EMBL/GenBank/DDBJ databases">
        <title>The genome of Rhizophagus clarus HR1 reveals common genetic basis of auxotrophy among arbuscular mycorrhizal fungi.</title>
        <authorList>
            <person name="Kobayashi Y."/>
        </authorList>
    </citation>
    <scope>NUCLEOTIDE SEQUENCE [LARGE SCALE GENOMIC DNA]</scope>
    <source>
        <strain evidence="2 4">HR1</strain>
    </source>
</reference>
<dbReference type="EMBL" id="BEXD01003861">
    <property type="protein sequence ID" value="GBC02974.1"/>
    <property type="molecule type" value="Genomic_DNA"/>
</dbReference>
<evidence type="ECO:0000256" key="1">
    <source>
        <dbReference type="SAM" id="Phobius"/>
    </source>
</evidence>
<sequence length="285" mass="33173">MFRLLTNKSVSSPLRTYTPRLFNTLLRNNNKEQYFRTNNISPRLSSTIHHQIYNKIPFTHYLPHLNKPQSFLFSSTNFTRSISSFPSSRFHSPPQRTLKQIVAFGGAALTFFIINPTLFYIINGAIAFGTYKLLKRLLDYLFPTIDISRRQFYDFNSTTKLTKIQSKLYSKSIEQIKKVNFNYNINGFTSPHTISTKSVELNSGDSQQKYTLINIEYWAVDELNNKGAIVKVEGMLHNNDDIEIKNIEMYWPNTGQVINFPTDLKQDRQGYQKPPIIEAEFRDID</sequence>
<keyword evidence="1" id="KW-0472">Membrane</keyword>
<evidence type="ECO:0000313" key="2">
    <source>
        <dbReference type="EMBL" id="GBC02974.1"/>
    </source>
</evidence>
<name>A0A2Z6RKY1_9GLOM</name>
<evidence type="ECO:0000313" key="3">
    <source>
        <dbReference type="EMBL" id="GES85780.1"/>
    </source>
</evidence>
<dbReference type="OrthoDB" id="2341175at2759"/>
<keyword evidence="4" id="KW-1185">Reference proteome</keyword>
<keyword evidence="1" id="KW-0812">Transmembrane</keyword>
<protein>
    <submittedName>
        <fullName evidence="2">Uncharacterized protein</fullName>
    </submittedName>
</protein>